<dbReference type="EMBL" id="BART01008406">
    <property type="protein sequence ID" value="GAG53955.1"/>
    <property type="molecule type" value="Genomic_DNA"/>
</dbReference>
<accession>X0YDP0</accession>
<comment type="caution">
    <text evidence="1">The sequence shown here is derived from an EMBL/GenBank/DDBJ whole genome shotgun (WGS) entry which is preliminary data.</text>
</comment>
<proteinExistence type="predicted"/>
<organism evidence="1">
    <name type="scientific">marine sediment metagenome</name>
    <dbReference type="NCBI Taxonomy" id="412755"/>
    <lineage>
        <taxon>unclassified sequences</taxon>
        <taxon>metagenomes</taxon>
        <taxon>ecological metagenomes</taxon>
    </lineage>
</organism>
<reference evidence="1" key="1">
    <citation type="journal article" date="2014" name="Front. Microbiol.">
        <title>High frequency of phylogenetically diverse reductive dehalogenase-homologous genes in deep subseafloor sedimentary metagenomes.</title>
        <authorList>
            <person name="Kawai M."/>
            <person name="Futagami T."/>
            <person name="Toyoda A."/>
            <person name="Takaki Y."/>
            <person name="Nishi S."/>
            <person name="Hori S."/>
            <person name="Arai W."/>
            <person name="Tsubouchi T."/>
            <person name="Morono Y."/>
            <person name="Uchiyama I."/>
            <person name="Ito T."/>
            <person name="Fujiyama A."/>
            <person name="Inagaki F."/>
            <person name="Takami H."/>
        </authorList>
    </citation>
    <scope>NUCLEOTIDE SEQUENCE</scope>
    <source>
        <strain evidence="1">Expedition CK06-06</strain>
    </source>
</reference>
<sequence length="147" mass="17878">MMTNGINILSEKCSLGKYVKHYDKNFNHSSKLKEVFGVFNFKGCDYVNKHNIRIEFKESFRDYCSINLVRFACYKKDFIESDYIVFCYYIDKRNYIFLHKSKMILRKYKFNKPKCLAQPYLTTVRKNYVEKFSNLIDLKEYIDKLER</sequence>
<dbReference type="AlphaFoldDB" id="X0YDP0"/>
<evidence type="ECO:0000313" key="1">
    <source>
        <dbReference type="EMBL" id="GAG53955.1"/>
    </source>
</evidence>
<protein>
    <submittedName>
        <fullName evidence="1">Uncharacterized protein</fullName>
    </submittedName>
</protein>
<gene>
    <name evidence="1" type="ORF">S01H4_18918</name>
</gene>
<name>X0YDP0_9ZZZZ</name>